<evidence type="ECO:0000256" key="1">
    <source>
        <dbReference type="ARBA" id="ARBA00022737"/>
    </source>
</evidence>
<evidence type="ECO:0000313" key="2">
    <source>
        <dbReference type="EMBL" id="PPR92146.1"/>
    </source>
</evidence>
<dbReference type="GO" id="GO:0003723">
    <property type="term" value="F:RNA binding"/>
    <property type="evidence" value="ECO:0007669"/>
    <property type="project" value="InterPro"/>
</dbReference>
<evidence type="ECO:0000313" key="3">
    <source>
        <dbReference type="Proteomes" id="UP000239757"/>
    </source>
</evidence>
<organism evidence="2 3">
    <name type="scientific">Gossypium barbadense</name>
    <name type="common">Sea Island cotton</name>
    <name type="synonym">Hibiscus barbadensis</name>
    <dbReference type="NCBI Taxonomy" id="3634"/>
    <lineage>
        <taxon>Eukaryota</taxon>
        <taxon>Viridiplantae</taxon>
        <taxon>Streptophyta</taxon>
        <taxon>Embryophyta</taxon>
        <taxon>Tracheophyta</taxon>
        <taxon>Spermatophyta</taxon>
        <taxon>Magnoliopsida</taxon>
        <taxon>eudicotyledons</taxon>
        <taxon>Gunneridae</taxon>
        <taxon>Pentapetalae</taxon>
        <taxon>rosids</taxon>
        <taxon>malvids</taxon>
        <taxon>Malvales</taxon>
        <taxon>Malvaceae</taxon>
        <taxon>Malvoideae</taxon>
        <taxon>Gossypium</taxon>
    </lineage>
</organism>
<reference evidence="2 3" key="1">
    <citation type="submission" date="2015-01" db="EMBL/GenBank/DDBJ databases">
        <title>Genome of allotetraploid Gossypium barbadense reveals genomic plasticity and fiber elongation in cotton evolution.</title>
        <authorList>
            <person name="Chen X."/>
            <person name="Liu X."/>
            <person name="Zhao B."/>
            <person name="Zheng H."/>
            <person name="Hu Y."/>
            <person name="Lu G."/>
            <person name="Yang C."/>
            <person name="Chen J."/>
            <person name="Shan C."/>
            <person name="Zhang L."/>
            <person name="Zhou Y."/>
            <person name="Wang L."/>
            <person name="Guo W."/>
            <person name="Bai Y."/>
            <person name="Ruan J."/>
            <person name="Shangguan X."/>
            <person name="Mao Y."/>
            <person name="Jiang J."/>
            <person name="Zhu Y."/>
            <person name="Lei J."/>
            <person name="Kang H."/>
            <person name="Chen S."/>
            <person name="He X."/>
            <person name="Wang R."/>
            <person name="Wang Y."/>
            <person name="Chen J."/>
            <person name="Wang L."/>
            <person name="Yu S."/>
            <person name="Wang B."/>
            <person name="Wei J."/>
            <person name="Song S."/>
            <person name="Lu X."/>
            <person name="Gao Z."/>
            <person name="Gu W."/>
            <person name="Deng X."/>
            <person name="Ma D."/>
            <person name="Wang S."/>
            <person name="Liang W."/>
            <person name="Fang L."/>
            <person name="Cai C."/>
            <person name="Zhu X."/>
            <person name="Zhou B."/>
            <person name="Zhang Y."/>
            <person name="Chen Z."/>
            <person name="Xu S."/>
            <person name="Zhu R."/>
            <person name="Wang S."/>
            <person name="Zhang T."/>
            <person name="Zhao G."/>
        </authorList>
    </citation>
    <scope>NUCLEOTIDE SEQUENCE [LARGE SCALE GENOMIC DNA]</scope>
    <source>
        <strain evidence="3">cv. Xinhai21</strain>
        <tissue evidence="2">Leaf</tissue>
    </source>
</reference>
<gene>
    <name evidence="2" type="ORF">GOBAR_AA28528</name>
</gene>
<dbReference type="PANTHER" id="PTHR47926">
    <property type="entry name" value="PENTATRICOPEPTIDE REPEAT-CONTAINING PROTEIN"/>
    <property type="match status" value="1"/>
</dbReference>
<dbReference type="Gene3D" id="1.25.40.10">
    <property type="entry name" value="Tetratricopeptide repeat domain"/>
    <property type="match status" value="1"/>
</dbReference>
<dbReference type="InterPro" id="IPR046960">
    <property type="entry name" value="PPR_At4g14850-like_plant"/>
</dbReference>
<dbReference type="GO" id="GO:0009451">
    <property type="term" value="P:RNA modification"/>
    <property type="evidence" value="ECO:0007669"/>
    <property type="project" value="InterPro"/>
</dbReference>
<dbReference type="Pfam" id="PF01535">
    <property type="entry name" value="PPR"/>
    <property type="match status" value="1"/>
</dbReference>
<dbReference type="AlphaFoldDB" id="A0A2P5WM31"/>
<accession>A0A2P5WM31</accession>
<protein>
    <recommendedName>
        <fullName evidence="4">Pentatricopeptide repeat-containing protein</fullName>
    </recommendedName>
</protein>
<name>A0A2P5WM31_GOSBA</name>
<dbReference type="InterPro" id="IPR011990">
    <property type="entry name" value="TPR-like_helical_dom_sf"/>
</dbReference>
<dbReference type="Proteomes" id="UP000239757">
    <property type="component" value="Unassembled WGS sequence"/>
</dbReference>
<sequence>MQGNGVLADNFTYPFLLKACDSLELVKMIHTLIEKNGFLSDIFVPNALIDSYSKFGELGIKAALKLFTIMEDRDIVTWNSMIAGLLKEKWKKLLNCFKRCLRGMLCLGQRWLWVIARLGIWTWLEF</sequence>
<dbReference type="InterPro" id="IPR002885">
    <property type="entry name" value="PPR_rpt"/>
</dbReference>
<dbReference type="EMBL" id="KZ667132">
    <property type="protein sequence ID" value="PPR92146.1"/>
    <property type="molecule type" value="Genomic_DNA"/>
</dbReference>
<keyword evidence="1" id="KW-0677">Repeat</keyword>
<dbReference type="OrthoDB" id="185373at2759"/>
<proteinExistence type="predicted"/>
<evidence type="ECO:0008006" key="4">
    <source>
        <dbReference type="Google" id="ProtNLM"/>
    </source>
</evidence>